<name>A0A842JF03_9ACTN</name>
<keyword evidence="3" id="KW-1185">Reference proteome</keyword>
<dbReference type="AlphaFoldDB" id="A0A842JF03"/>
<protein>
    <submittedName>
        <fullName evidence="2">Uncharacterized protein</fullName>
    </submittedName>
</protein>
<accession>A0A842JF03</accession>
<dbReference type="Proteomes" id="UP000587396">
    <property type="component" value="Unassembled WGS sequence"/>
</dbReference>
<proteinExistence type="predicted"/>
<evidence type="ECO:0000313" key="2">
    <source>
        <dbReference type="EMBL" id="MBC2888425.1"/>
    </source>
</evidence>
<comment type="caution">
    <text evidence="2">The sequence shown here is derived from an EMBL/GenBank/DDBJ whole genome shotgun (WGS) entry which is preliminary data.</text>
</comment>
<evidence type="ECO:0000256" key="1">
    <source>
        <dbReference type="SAM" id="MobiDB-lite"/>
    </source>
</evidence>
<dbReference type="RefSeq" id="WP_185904415.1">
    <property type="nucleotide sequence ID" value="NZ_JACMSE010000002.1"/>
</dbReference>
<evidence type="ECO:0000313" key="3">
    <source>
        <dbReference type="Proteomes" id="UP000587396"/>
    </source>
</evidence>
<sequence length="67" mass="7040">MTLVRILSIALFLALVIGSIAVHRHLRRTVEDANGVGDINERGLDGSNDEGVCVGSAGSAPQGDRRL</sequence>
<reference evidence="2 3" key="1">
    <citation type="submission" date="2020-08" db="EMBL/GenBank/DDBJ databases">
        <authorList>
            <person name="Liu C."/>
            <person name="Sun Q."/>
        </authorList>
    </citation>
    <scope>NUCLEOTIDE SEQUENCE [LARGE SCALE GENOMIC DNA]</scope>
    <source>
        <strain evidence="2 3">N22</strain>
    </source>
</reference>
<feature type="region of interest" description="Disordered" evidence="1">
    <location>
        <begin position="37"/>
        <end position="67"/>
    </location>
</feature>
<gene>
    <name evidence="2" type="ORF">H7313_03550</name>
</gene>
<organism evidence="2 3">
    <name type="scientific">Gordonibacter massiliensis</name>
    <name type="common">ex Traore et al. 2017</name>
    <dbReference type="NCBI Taxonomy" id="1841863"/>
    <lineage>
        <taxon>Bacteria</taxon>
        <taxon>Bacillati</taxon>
        <taxon>Actinomycetota</taxon>
        <taxon>Coriobacteriia</taxon>
        <taxon>Eggerthellales</taxon>
        <taxon>Eggerthellaceae</taxon>
        <taxon>Gordonibacter</taxon>
    </lineage>
</organism>
<dbReference type="EMBL" id="JACMSE010000002">
    <property type="protein sequence ID" value="MBC2888425.1"/>
    <property type="molecule type" value="Genomic_DNA"/>
</dbReference>